<reference evidence="2" key="1">
    <citation type="submission" date="2022-10" db="EMBL/GenBank/DDBJ databases">
        <title>The complete genomes of actinobacterial strains from the NBC collection.</title>
        <authorList>
            <person name="Joergensen T.S."/>
            <person name="Alvarez Arevalo M."/>
            <person name="Sterndorff E.B."/>
            <person name="Faurdal D."/>
            <person name="Vuksanovic O."/>
            <person name="Mourched A.-S."/>
            <person name="Charusanti P."/>
            <person name="Shaw S."/>
            <person name="Blin K."/>
            <person name="Weber T."/>
        </authorList>
    </citation>
    <scope>NUCLEOTIDE SEQUENCE</scope>
    <source>
        <strain evidence="2">NBC_00189</strain>
    </source>
</reference>
<dbReference type="Proteomes" id="UP001432166">
    <property type="component" value="Chromosome"/>
</dbReference>
<gene>
    <name evidence="2" type="ORF">OG288_00925</name>
</gene>
<organism evidence="2 3">
    <name type="scientific">Streptomyces tauricus</name>
    <dbReference type="NCBI Taxonomy" id="68274"/>
    <lineage>
        <taxon>Bacteria</taxon>
        <taxon>Bacillati</taxon>
        <taxon>Actinomycetota</taxon>
        <taxon>Actinomycetes</taxon>
        <taxon>Kitasatosporales</taxon>
        <taxon>Streptomycetaceae</taxon>
        <taxon>Streptomyces</taxon>
        <taxon>Streptomyces aurantiacus group</taxon>
    </lineage>
</organism>
<accession>A0ABZ1J9D2</accession>
<keyword evidence="3" id="KW-1185">Reference proteome</keyword>
<feature type="region of interest" description="Disordered" evidence="1">
    <location>
        <begin position="159"/>
        <end position="182"/>
    </location>
</feature>
<evidence type="ECO:0008006" key="4">
    <source>
        <dbReference type="Google" id="ProtNLM"/>
    </source>
</evidence>
<dbReference type="EMBL" id="CP108133">
    <property type="protein sequence ID" value="WTP47003.1"/>
    <property type="molecule type" value="Genomic_DNA"/>
</dbReference>
<evidence type="ECO:0000313" key="3">
    <source>
        <dbReference type="Proteomes" id="UP001432166"/>
    </source>
</evidence>
<proteinExistence type="predicted"/>
<name>A0ABZ1J9D2_9ACTN</name>
<sequence length="182" mass="20276">MTETTPGTPRESGPLTRVQKTLFIQDNTYALVNPAAPPERFTDPVETGVVAITHRGGIAASVTCGTHIGDIRITTETWPTTPPIADEPWEDIAEISLPWPGGRMVLWSSDDDEPDEITLYEHAEPGSYRIRAHVRGRDLGEDRTEDDTPEEHLLQIWPAKPDQPNTLKTTDRTGAYWRSQHG</sequence>
<evidence type="ECO:0000256" key="1">
    <source>
        <dbReference type="SAM" id="MobiDB-lite"/>
    </source>
</evidence>
<evidence type="ECO:0000313" key="2">
    <source>
        <dbReference type="EMBL" id="WTP47003.1"/>
    </source>
</evidence>
<dbReference type="RefSeq" id="WP_265651721.1">
    <property type="nucleotide sequence ID" value="NZ_CP108133.1"/>
</dbReference>
<protein>
    <recommendedName>
        <fullName evidence="4">Phage tail protein</fullName>
    </recommendedName>
</protein>